<dbReference type="AlphaFoldDB" id="A0A426Z0Z1"/>
<sequence>MVARNRVGVGGGIGGTDGGICRPMVVLRRPWTTVVIFALLAASFVSPLLLFLRVPAVFALLYIDIWLSLAISVSFGVIRLVFYRFGGFRKLVAE</sequence>
<keyword evidence="1" id="KW-0472">Membrane</keyword>
<feature type="transmembrane region" description="Helical" evidence="1">
    <location>
        <begin position="58"/>
        <end position="82"/>
    </location>
</feature>
<accession>A0A426Z0Z1</accession>
<evidence type="ECO:0000313" key="2">
    <source>
        <dbReference type="EMBL" id="RRT57641.1"/>
    </source>
</evidence>
<reference evidence="2 3" key="1">
    <citation type="journal article" date="2014" name="Agronomy (Basel)">
        <title>A Draft Genome Sequence for Ensete ventricosum, the Drought-Tolerant Tree Against Hunger.</title>
        <authorList>
            <person name="Harrison J."/>
            <person name="Moore K.A."/>
            <person name="Paszkiewicz K."/>
            <person name="Jones T."/>
            <person name="Grant M."/>
            <person name="Ambacheew D."/>
            <person name="Muzemil S."/>
            <person name="Studholme D.J."/>
        </authorList>
    </citation>
    <scope>NUCLEOTIDE SEQUENCE [LARGE SCALE GENOMIC DNA]</scope>
</reference>
<protein>
    <submittedName>
        <fullName evidence="2">Uncharacterized protein</fullName>
    </submittedName>
</protein>
<keyword evidence="1" id="KW-1133">Transmembrane helix</keyword>
<dbReference type="Proteomes" id="UP000287651">
    <property type="component" value="Unassembled WGS sequence"/>
</dbReference>
<feature type="transmembrane region" description="Helical" evidence="1">
    <location>
        <begin position="31"/>
        <end position="52"/>
    </location>
</feature>
<proteinExistence type="predicted"/>
<name>A0A426Z0Z1_ENSVE</name>
<keyword evidence="1" id="KW-0812">Transmembrane</keyword>
<evidence type="ECO:0000313" key="3">
    <source>
        <dbReference type="Proteomes" id="UP000287651"/>
    </source>
</evidence>
<evidence type="ECO:0000256" key="1">
    <source>
        <dbReference type="SAM" id="Phobius"/>
    </source>
</evidence>
<organism evidence="2 3">
    <name type="scientific">Ensete ventricosum</name>
    <name type="common">Abyssinian banana</name>
    <name type="synonym">Musa ensete</name>
    <dbReference type="NCBI Taxonomy" id="4639"/>
    <lineage>
        <taxon>Eukaryota</taxon>
        <taxon>Viridiplantae</taxon>
        <taxon>Streptophyta</taxon>
        <taxon>Embryophyta</taxon>
        <taxon>Tracheophyta</taxon>
        <taxon>Spermatophyta</taxon>
        <taxon>Magnoliopsida</taxon>
        <taxon>Liliopsida</taxon>
        <taxon>Zingiberales</taxon>
        <taxon>Musaceae</taxon>
        <taxon>Ensete</taxon>
    </lineage>
</organism>
<gene>
    <name evidence="2" type="ORF">B296_00041479</name>
</gene>
<comment type="caution">
    <text evidence="2">The sequence shown here is derived from an EMBL/GenBank/DDBJ whole genome shotgun (WGS) entry which is preliminary data.</text>
</comment>
<dbReference type="EMBL" id="AMZH03009074">
    <property type="protein sequence ID" value="RRT57641.1"/>
    <property type="molecule type" value="Genomic_DNA"/>
</dbReference>